<feature type="region of interest" description="Disordered" evidence="1">
    <location>
        <begin position="196"/>
        <end position="215"/>
    </location>
</feature>
<keyword evidence="3" id="KW-1185">Reference proteome</keyword>
<feature type="compositionally biased region" description="Acidic residues" evidence="1">
    <location>
        <begin position="21"/>
        <end position="31"/>
    </location>
</feature>
<reference evidence="2" key="1">
    <citation type="submission" date="2021-10" db="EMBL/GenBank/DDBJ databases">
        <title>De novo Genome Assembly of Clathrus columnatus (Basidiomycota, Fungi) Using Illumina and Nanopore Sequence Data.</title>
        <authorList>
            <person name="Ogiso-Tanaka E."/>
            <person name="Itagaki H."/>
            <person name="Hosoya T."/>
            <person name="Hosaka K."/>
        </authorList>
    </citation>
    <scope>NUCLEOTIDE SEQUENCE</scope>
    <source>
        <strain evidence="2">MO-923</strain>
    </source>
</reference>
<dbReference type="EMBL" id="BPWL01000004">
    <property type="protein sequence ID" value="GJJ09294.1"/>
    <property type="molecule type" value="Genomic_DNA"/>
</dbReference>
<accession>A0AAV5A971</accession>
<evidence type="ECO:0000256" key="1">
    <source>
        <dbReference type="SAM" id="MobiDB-lite"/>
    </source>
</evidence>
<feature type="compositionally biased region" description="Low complexity" evidence="1">
    <location>
        <begin position="32"/>
        <end position="41"/>
    </location>
</feature>
<dbReference type="AlphaFoldDB" id="A0AAV5A971"/>
<protein>
    <submittedName>
        <fullName evidence="2">Uncharacterized protein</fullName>
    </submittedName>
</protein>
<comment type="caution">
    <text evidence="2">The sequence shown here is derived from an EMBL/GenBank/DDBJ whole genome shotgun (WGS) entry which is preliminary data.</text>
</comment>
<proteinExistence type="predicted"/>
<name>A0AAV5A971_9AGAM</name>
<organism evidence="2 3">
    <name type="scientific">Clathrus columnatus</name>
    <dbReference type="NCBI Taxonomy" id="1419009"/>
    <lineage>
        <taxon>Eukaryota</taxon>
        <taxon>Fungi</taxon>
        <taxon>Dikarya</taxon>
        <taxon>Basidiomycota</taxon>
        <taxon>Agaricomycotina</taxon>
        <taxon>Agaricomycetes</taxon>
        <taxon>Phallomycetidae</taxon>
        <taxon>Phallales</taxon>
        <taxon>Clathraceae</taxon>
        <taxon>Clathrus</taxon>
    </lineage>
</organism>
<feature type="region of interest" description="Disordered" evidence="1">
    <location>
        <begin position="1"/>
        <end position="48"/>
    </location>
</feature>
<dbReference type="Proteomes" id="UP001050691">
    <property type="component" value="Unassembled WGS sequence"/>
</dbReference>
<evidence type="ECO:0000313" key="2">
    <source>
        <dbReference type="EMBL" id="GJJ09294.1"/>
    </source>
</evidence>
<evidence type="ECO:0000313" key="3">
    <source>
        <dbReference type="Proteomes" id="UP001050691"/>
    </source>
</evidence>
<sequence length="231" mass="25903">MSTNAENDTPSLDRELMLELFGDDGSEDGETSSDSSTTDSSISNADEVIEQNECKNTNMESMMGELNLEGFEMDVLPHVHVLISPRSFSDFEILIGLDQITSPPPVYRVSGSPASPTTPSFIGFSTTASFNDHTSYEEDYMDVDDPHLYQAAWGTIAQNVNTISQRSDYPRKRSRRSQRGFGSPFTFSWNKIRRSKVSSSPYPIPGKGQRLGRHDPRKRVSALTFFHWPTF</sequence>
<gene>
    <name evidence="2" type="ORF">Clacol_003516</name>
</gene>
<feature type="compositionally biased region" description="Polar residues" evidence="1">
    <location>
        <begin position="1"/>
        <end position="10"/>
    </location>
</feature>